<accession>A0A5C5UE63</accession>
<comment type="caution">
    <text evidence="2">The sequence shown here is derived from an EMBL/GenBank/DDBJ whole genome shotgun (WGS) entry which is preliminary data.</text>
</comment>
<reference evidence="2 3" key="1">
    <citation type="submission" date="2019-08" db="EMBL/GenBank/DDBJ databases">
        <authorList>
            <person name="Lei W."/>
        </authorList>
    </citation>
    <scope>NUCLEOTIDE SEQUENCE [LARGE SCALE GENOMIC DNA]</scope>
    <source>
        <strain evidence="2 3">CCUG 58627</strain>
    </source>
</reference>
<gene>
    <name evidence="2" type="ORF">FRX94_08275</name>
</gene>
<name>A0A5C5UE63_9CORY</name>
<feature type="region of interest" description="Disordered" evidence="1">
    <location>
        <begin position="184"/>
        <end position="212"/>
    </location>
</feature>
<organism evidence="2 3">
    <name type="scientific">Corynebacterium canis</name>
    <dbReference type="NCBI Taxonomy" id="679663"/>
    <lineage>
        <taxon>Bacteria</taxon>
        <taxon>Bacillati</taxon>
        <taxon>Actinomycetota</taxon>
        <taxon>Actinomycetes</taxon>
        <taxon>Mycobacteriales</taxon>
        <taxon>Corynebacteriaceae</taxon>
        <taxon>Corynebacterium</taxon>
    </lineage>
</organism>
<dbReference type="EMBL" id="VOHM01000017">
    <property type="protein sequence ID" value="TWT24454.1"/>
    <property type="molecule type" value="Genomic_DNA"/>
</dbReference>
<dbReference type="Proteomes" id="UP000320791">
    <property type="component" value="Unassembled WGS sequence"/>
</dbReference>
<dbReference type="AlphaFoldDB" id="A0A5C5UE63"/>
<sequence>MDYRFKPATRVTQVAALALVFIFLATLPTILNAIIPESADAKEYSAIELSGPDSEWKIPIHNADDSEIVCERLYDDPASLEWNCNGTIVASKVVISTGPMETITRRMLRSTTFSNSALEAQVIERNHVFRAGTHQGFIQAAAITMQGSGEHSDEVMVALVYGENYEIMADLIWKRLAKADDLPQFNPDTSGGSEIPERPHLPAAPEGFGDAI</sequence>
<evidence type="ECO:0000256" key="1">
    <source>
        <dbReference type="SAM" id="MobiDB-lite"/>
    </source>
</evidence>
<keyword evidence="3" id="KW-1185">Reference proteome</keyword>
<protein>
    <submittedName>
        <fullName evidence="2">Uncharacterized protein</fullName>
    </submittedName>
</protein>
<evidence type="ECO:0000313" key="2">
    <source>
        <dbReference type="EMBL" id="TWT24454.1"/>
    </source>
</evidence>
<dbReference type="RefSeq" id="WP_146324661.1">
    <property type="nucleotide sequence ID" value="NZ_BAABLR010000008.1"/>
</dbReference>
<proteinExistence type="predicted"/>
<dbReference type="OrthoDB" id="4415963at2"/>
<evidence type="ECO:0000313" key="3">
    <source>
        <dbReference type="Proteomes" id="UP000320791"/>
    </source>
</evidence>